<dbReference type="Proteomes" id="UP000595437">
    <property type="component" value="Chromosome 7"/>
</dbReference>
<reference evidence="2" key="1">
    <citation type="submission" date="2021-01" db="EMBL/GenBank/DDBJ databases">
        <title>Caligus Genome Assembly.</title>
        <authorList>
            <person name="Gallardo-Escarate C."/>
        </authorList>
    </citation>
    <scope>NUCLEOTIDE SEQUENCE [LARGE SCALE GENOMIC DNA]</scope>
</reference>
<name>A0A7T8HI32_CALRO</name>
<keyword evidence="2" id="KW-1185">Reference proteome</keyword>
<dbReference type="EMBL" id="CP045896">
    <property type="protein sequence ID" value="QQP50479.1"/>
    <property type="molecule type" value="Genomic_DNA"/>
</dbReference>
<gene>
    <name evidence="1" type="ORF">FKW44_011491</name>
</gene>
<proteinExistence type="predicted"/>
<organism evidence="1 2">
    <name type="scientific">Caligus rogercresseyi</name>
    <name type="common">Sea louse</name>
    <dbReference type="NCBI Taxonomy" id="217165"/>
    <lineage>
        <taxon>Eukaryota</taxon>
        <taxon>Metazoa</taxon>
        <taxon>Ecdysozoa</taxon>
        <taxon>Arthropoda</taxon>
        <taxon>Crustacea</taxon>
        <taxon>Multicrustacea</taxon>
        <taxon>Hexanauplia</taxon>
        <taxon>Copepoda</taxon>
        <taxon>Siphonostomatoida</taxon>
        <taxon>Caligidae</taxon>
        <taxon>Caligus</taxon>
    </lineage>
</organism>
<dbReference type="AlphaFoldDB" id="A0A7T8HI32"/>
<protein>
    <submittedName>
        <fullName evidence="1">Transposable element tcb2 transposase</fullName>
    </submittedName>
</protein>
<evidence type="ECO:0000313" key="1">
    <source>
        <dbReference type="EMBL" id="QQP50479.1"/>
    </source>
</evidence>
<sequence length="91" mass="10348">MSKEVYLEVLGACASHGWIKLLLDDHMCFNKTAHQLIRLIWYKIGSWTICSCSGRRICGPLARRTATRWATTCRVSWRGNPTRALTTALSH</sequence>
<accession>A0A7T8HI32</accession>
<evidence type="ECO:0000313" key="2">
    <source>
        <dbReference type="Proteomes" id="UP000595437"/>
    </source>
</evidence>